<gene>
    <name evidence="2" type="ORF">SCHPADRAFT_910801</name>
</gene>
<dbReference type="OrthoDB" id="424402at2759"/>
<dbReference type="EMBL" id="KQ086268">
    <property type="protein sequence ID" value="KLO05773.1"/>
    <property type="molecule type" value="Genomic_DNA"/>
</dbReference>
<feature type="region of interest" description="Disordered" evidence="1">
    <location>
        <begin position="44"/>
        <end position="86"/>
    </location>
</feature>
<accession>A0A0H2R8C1</accession>
<name>A0A0H2R8C1_9AGAM</name>
<dbReference type="Proteomes" id="UP000053477">
    <property type="component" value="Unassembled WGS sequence"/>
</dbReference>
<sequence>MEVDSVKERKADEPLSIRITSGGKMKSWIEVVLKSLKENPEKPILLHTLPHATKRDAPEAATKVDPQKDKEIEDSEKATSTHQPSVSNIPRLASIVEIIKREYLKELPQSLVKSGLYQYNRLGVLEENESARDANQIQSEEERTNEILAALSGSNNNLKIQKTPYMQTMLSVKPQEGLDSTWTVQDPITHKLSRNARYRFKKREQKDEHGNENMETDGDV</sequence>
<evidence type="ECO:0000313" key="2">
    <source>
        <dbReference type="EMBL" id="KLO05773.1"/>
    </source>
</evidence>
<dbReference type="AlphaFoldDB" id="A0A0H2R8C1"/>
<reference evidence="2 3" key="1">
    <citation type="submission" date="2015-04" db="EMBL/GenBank/DDBJ databases">
        <title>Complete genome sequence of Schizopora paradoxa KUC8140, a cosmopolitan wood degrader in East Asia.</title>
        <authorList>
            <consortium name="DOE Joint Genome Institute"/>
            <person name="Min B."/>
            <person name="Park H."/>
            <person name="Jang Y."/>
            <person name="Kim J.-J."/>
            <person name="Kim K.H."/>
            <person name="Pangilinan J."/>
            <person name="Lipzen A."/>
            <person name="Riley R."/>
            <person name="Grigoriev I.V."/>
            <person name="Spatafora J.W."/>
            <person name="Choi I.-G."/>
        </authorList>
    </citation>
    <scope>NUCLEOTIDE SEQUENCE [LARGE SCALE GENOMIC DNA]</scope>
    <source>
        <strain evidence="2 3">KUC8140</strain>
    </source>
</reference>
<protein>
    <submittedName>
        <fullName evidence="2">Uncharacterized protein</fullName>
    </submittedName>
</protein>
<keyword evidence="3" id="KW-1185">Reference proteome</keyword>
<dbReference type="STRING" id="27342.A0A0H2R8C1"/>
<organism evidence="2 3">
    <name type="scientific">Schizopora paradoxa</name>
    <dbReference type="NCBI Taxonomy" id="27342"/>
    <lineage>
        <taxon>Eukaryota</taxon>
        <taxon>Fungi</taxon>
        <taxon>Dikarya</taxon>
        <taxon>Basidiomycota</taxon>
        <taxon>Agaricomycotina</taxon>
        <taxon>Agaricomycetes</taxon>
        <taxon>Hymenochaetales</taxon>
        <taxon>Schizoporaceae</taxon>
        <taxon>Schizopora</taxon>
    </lineage>
</organism>
<evidence type="ECO:0000313" key="3">
    <source>
        <dbReference type="Proteomes" id="UP000053477"/>
    </source>
</evidence>
<feature type="compositionally biased region" description="Basic and acidic residues" evidence="1">
    <location>
        <begin position="65"/>
        <end position="79"/>
    </location>
</feature>
<dbReference type="InParanoid" id="A0A0H2R8C1"/>
<feature type="region of interest" description="Disordered" evidence="1">
    <location>
        <begin position="195"/>
        <end position="220"/>
    </location>
</feature>
<proteinExistence type="predicted"/>
<evidence type="ECO:0000256" key="1">
    <source>
        <dbReference type="SAM" id="MobiDB-lite"/>
    </source>
</evidence>